<dbReference type="EMBL" id="AFYH01137531">
    <property type="status" value="NOT_ANNOTATED_CDS"/>
    <property type="molecule type" value="Genomic_DNA"/>
</dbReference>
<dbReference type="STRING" id="7897.ENSLACP00000006929"/>
<dbReference type="FunCoup" id="H3ABA8">
    <property type="interactions" value="7"/>
</dbReference>
<dbReference type="PANTHER" id="PTHR23005">
    <property type="entry name" value="RETINITIS PIGMENTOSA 1 PROTEIN"/>
    <property type="match status" value="1"/>
</dbReference>
<dbReference type="EMBL" id="AFYH01137533">
    <property type="status" value="NOT_ANNOTATED_CDS"/>
    <property type="molecule type" value="Genomic_DNA"/>
</dbReference>
<dbReference type="Proteomes" id="UP000008672">
    <property type="component" value="Unassembled WGS sequence"/>
</dbReference>
<reference evidence="8" key="2">
    <citation type="submission" date="2025-08" db="UniProtKB">
        <authorList>
            <consortium name="Ensembl"/>
        </authorList>
    </citation>
    <scope>IDENTIFICATION</scope>
</reference>
<dbReference type="GO" id="GO:0042461">
    <property type="term" value="P:photoreceptor cell development"/>
    <property type="evidence" value="ECO:0007669"/>
    <property type="project" value="TreeGrafter"/>
</dbReference>
<feature type="compositionally biased region" description="Basic and acidic residues" evidence="6">
    <location>
        <begin position="580"/>
        <end position="593"/>
    </location>
</feature>
<dbReference type="Pfam" id="PF03607">
    <property type="entry name" value="DCX"/>
    <property type="match status" value="2"/>
</dbReference>
<dbReference type="FunFam" id="3.10.20.230:FF:000008">
    <property type="entry name" value="retinitis pigmentosa 1-like 1 protein"/>
    <property type="match status" value="1"/>
</dbReference>
<sequence>APANPPSHEQPLPPVTQAAAHLVEVTPAKKITFFKSGDPQFNGVRMAVNRRTFKSFNALLDDLSQRVPLAFGVRTITTPRGTRCIDRLEQLEDGACYLCSDKRHVKAAGARPPAPWQNRSKASRSGKRQASPAASVSHAHLVHKTPKKIMLVKNGEADMRHTVVLNRRNTYTFKTFLDEVSDLMQCSVKKLCTLEGRKVDTIQALLHCPRVLVCMGREPFKPVLAETLRHGSVEKLPGLATRSRTSIFGLETKKSVIHPRSSSSNRSLRFSLSSEKSYPHGLNSGHASFMDSCSHSKHGNLAHSIVNDDIEKRVHVNKDGSLSVEMKVRFRLLNEETLQWSTQIKKSSLYSNASFDQTNLAQEERLVCKKSSVESMHTASSDEYAEHFVQQSASYSETFENGETRVEYCSVSRCSSQSAVCTSQPSTACSQGSSSISSLSNVKNPVSLETQAFVGEEQGQVEESPVSNISESSLVFKPCKESKDENEGVKSKSVASSSSSVKCKDPVASPNYLHPRPESCASSSTTHCNKEKDTEDIADHSEGERANSSISKCSQSKCGLEKVDARSISTMSPSSKRSHNKEPINQEDNKSERLSMPGSSSSEDHARIRHNKGSTPQKESAFTLLNETRSSASVSSKSSCENAKNSRADLRLQHSNSHHSVQSSVSEDIVESNLKDEEQKPTSSASKNSGNSINRKKVQTEDEERPSTSGSSSSKPSVSSSTTFLSKFRENHSDKEECEANRSKMNQHNMTQSLVLEPNLNKETNSVLETSRSSCVSDSASICCSQCPSPPKGKPHAKKVRPVTLKCSPKSNVDTDPVSAVQETKEELVSSAPTTSGSKSRVSVKINNEKDEKYEYSKSASDSKSGKEMAKVGSVVHKKNKREKPEVTGELITLALPNTSPEEVVNEWLQKMPSDTVLMKYIDLQDCDQVGMKEFAKGMERKGKPLEPTPTEEEELSQNKKVGSCSSTREVQPNTRAQKYVLEDQDNKQFTKEIQQIHTDCKHATISSCQHIEDLPKTIISSVQIMKVLLNPRQGAHIERSNSLPEVSPTLGKKLSNAAKALLMCLASLQLFDEEPLDTRDQPDHVNKLKYKELLNILQSLWLGEAAKNDQEIPYQKMILQQNKPASLKSCQILHSTDDEFTPVSSSGVDVSSGSGRSGDGSVAGAADMASTTKKRKDHVPTLRETDTDTNPLPPDSHDENKSNEKGVSSRPETSSPKPDLSASSYRNGIPDQACHARWSSGEQSSKDEVRLAVDKNMNKKSAEISDMDDESAYVTPQKANMANQALPPADHENEGQSDHASENQTEAPTDNNTGEEDTNNTFKSVQPGEYFLQDKEPIVREIVDAAEKEVSDIQRNLPDSDPGWVVKLLKKIEKEFMTHYVDAMNDFKCRWNLVDDERLDEMISDLKDEVSKRLQASIKKELKKLKGQAGQRPPRPPEEPAKREFSFQTEQRRRRLKKMLKNPAVNELNMTPNGPVDSSFEKNYEDLTFSSTLENELVTQPNDEEYCPCDTCMQKKMAARPARATVAASAPVIKDFDLRQILRMKK</sequence>
<feature type="domain" description="Doublecortin" evidence="7">
    <location>
        <begin position="29"/>
        <end position="111"/>
    </location>
</feature>
<accession>H3ABA8</accession>
<dbReference type="HOGENOM" id="CLU_001096_0_0_1"/>
<feature type="region of interest" description="Disordered" evidence="6">
    <location>
        <begin position="486"/>
        <end position="765"/>
    </location>
</feature>
<organism evidence="8 9">
    <name type="scientific">Latimeria chalumnae</name>
    <name type="common">Coelacanth</name>
    <dbReference type="NCBI Taxonomy" id="7897"/>
    <lineage>
        <taxon>Eukaryota</taxon>
        <taxon>Metazoa</taxon>
        <taxon>Chordata</taxon>
        <taxon>Craniata</taxon>
        <taxon>Vertebrata</taxon>
        <taxon>Euteleostomi</taxon>
        <taxon>Coelacanthiformes</taxon>
        <taxon>Coelacanthidae</taxon>
        <taxon>Latimeria</taxon>
    </lineage>
</organism>
<proteinExistence type="predicted"/>
<dbReference type="InterPro" id="IPR036572">
    <property type="entry name" value="Doublecortin_dom_sf"/>
</dbReference>
<feature type="compositionally biased region" description="Polar residues" evidence="6">
    <location>
        <begin position="1211"/>
        <end position="1227"/>
    </location>
</feature>
<feature type="compositionally biased region" description="Polar residues" evidence="6">
    <location>
        <begin position="681"/>
        <end position="693"/>
    </location>
</feature>
<feature type="compositionally biased region" description="Low complexity" evidence="6">
    <location>
        <begin position="1144"/>
        <end position="1171"/>
    </location>
</feature>
<dbReference type="GO" id="GO:0035082">
    <property type="term" value="P:axoneme assembly"/>
    <property type="evidence" value="ECO:0007669"/>
    <property type="project" value="TreeGrafter"/>
</dbReference>
<reference evidence="9" key="1">
    <citation type="submission" date="2011-08" db="EMBL/GenBank/DDBJ databases">
        <title>The draft genome of Latimeria chalumnae.</title>
        <authorList>
            <person name="Di Palma F."/>
            <person name="Alfoldi J."/>
            <person name="Johnson J."/>
            <person name="Berlin A."/>
            <person name="Gnerre S."/>
            <person name="Jaffe D."/>
            <person name="MacCallum I."/>
            <person name="Young S."/>
            <person name="Walker B.J."/>
            <person name="Lander E."/>
            <person name="Lindblad-Toh K."/>
        </authorList>
    </citation>
    <scope>NUCLEOTIDE SEQUENCE [LARGE SCALE GENOMIC DNA]</scope>
    <source>
        <strain evidence="9">Wild caught</strain>
    </source>
</reference>
<evidence type="ECO:0000256" key="3">
    <source>
        <dbReference type="ARBA" id="ARBA00022490"/>
    </source>
</evidence>
<dbReference type="EMBL" id="AFYH01137532">
    <property type="status" value="NOT_ANNOTATED_CDS"/>
    <property type="molecule type" value="Genomic_DNA"/>
</dbReference>
<feature type="compositionally biased region" description="Basic and acidic residues" evidence="6">
    <location>
        <begin position="1290"/>
        <end position="1302"/>
    </location>
</feature>
<dbReference type="CDD" id="cd17148">
    <property type="entry name" value="DCX2_RP1L1"/>
    <property type="match status" value="1"/>
</dbReference>
<feature type="compositionally biased region" description="Basic and acidic residues" evidence="6">
    <location>
        <begin position="1196"/>
        <end position="1205"/>
    </location>
</feature>
<dbReference type="GeneTree" id="ENSGT00940000154242"/>
<feature type="region of interest" description="Disordered" evidence="6">
    <location>
        <begin position="1286"/>
        <end position="1330"/>
    </location>
</feature>
<feature type="region of interest" description="Disordered" evidence="6">
    <location>
        <begin position="807"/>
        <end position="886"/>
    </location>
</feature>
<feature type="region of interest" description="Disordered" evidence="6">
    <location>
        <begin position="108"/>
        <end position="139"/>
    </location>
</feature>
<evidence type="ECO:0000259" key="7">
    <source>
        <dbReference type="PROSITE" id="PS50309"/>
    </source>
</evidence>
<evidence type="ECO:0000313" key="9">
    <source>
        <dbReference type="Proteomes" id="UP000008672"/>
    </source>
</evidence>
<feature type="compositionally biased region" description="Polar residues" evidence="6">
    <location>
        <begin position="831"/>
        <end position="841"/>
    </location>
</feature>
<comment type="subcellular location">
    <subcellularLocation>
        <location evidence="1">Cell projection</location>
    </subcellularLocation>
    <subcellularLocation>
        <location evidence="2">Cytoplasm</location>
    </subcellularLocation>
</comment>
<feature type="compositionally biased region" description="Polar residues" evidence="6">
    <location>
        <begin position="546"/>
        <end position="557"/>
    </location>
</feature>
<feature type="compositionally biased region" description="Basic and acidic residues" evidence="6">
    <location>
        <begin position="528"/>
        <end position="545"/>
    </location>
</feature>
<feature type="compositionally biased region" description="Polar residues" evidence="6">
    <location>
        <begin position="613"/>
        <end position="629"/>
    </location>
</feature>
<feature type="compositionally biased region" description="Low complexity" evidence="6">
    <location>
        <begin position="707"/>
        <end position="726"/>
    </location>
</feature>
<dbReference type="PROSITE" id="PS50309">
    <property type="entry name" value="DC"/>
    <property type="match status" value="2"/>
</dbReference>
<keyword evidence="5" id="KW-0966">Cell projection</keyword>
<feature type="compositionally biased region" description="Low complexity" evidence="6">
    <location>
        <begin position="630"/>
        <end position="639"/>
    </location>
</feature>
<evidence type="ECO:0000256" key="5">
    <source>
        <dbReference type="ARBA" id="ARBA00023273"/>
    </source>
</evidence>
<dbReference type="GO" id="GO:0005930">
    <property type="term" value="C:axoneme"/>
    <property type="evidence" value="ECO:0007669"/>
    <property type="project" value="TreeGrafter"/>
</dbReference>
<dbReference type="SMART" id="SM00537">
    <property type="entry name" value="DCX"/>
    <property type="match status" value="2"/>
</dbReference>
<feature type="region of interest" description="Disordered" evidence="6">
    <location>
        <begin position="1139"/>
        <end position="1248"/>
    </location>
</feature>
<feature type="compositionally biased region" description="Low complexity" evidence="6">
    <location>
        <begin position="653"/>
        <end position="666"/>
    </location>
</feature>
<gene>
    <name evidence="8" type="primary">LOC102359513</name>
</gene>
<feature type="compositionally biased region" description="Polar residues" evidence="6">
    <location>
        <begin position="743"/>
        <end position="754"/>
    </location>
</feature>
<feature type="compositionally biased region" description="Low complexity" evidence="6">
    <location>
        <begin position="491"/>
        <end position="501"/>
    </location>
</feature>
<feature type="region of interest" description="Disordered" evidence="6">
    <location>
        <begin position="940"/>
        <end position="977"/>
    </location>
</feature>
<dbReference type="Gene3D" id="3.10.20.230">
    <property type="entry name" value="Doublecortin domain"/>
    <property type="match status" value="2"/>
</dbReference>
<reference evidence="8" key="3">
    <citation type="submission" date="2025-09" db="UniProtKB">
        <authorList>
            <consortium name="Ensembl"/>
        </authorList>
    </citation>
    <scope>IDENTIFICATION</scope>
</reference>
<dbReference type="InParanoid" id="H3ABA8"/>
<dbReference type="OMA" id="ESNTEEC"/>
<feature type="region of interest" description="Disordered" evidence="6">
    <location>
        <begin position="1423"/>
        <end position="1451"/>
    </location>
</feature>
<evidence type="ECO:0000256" key="2">
    <source>
        <dbReference type="ARBA" id="ARBA00004496"/>
    </source>
</evidence>
<keyword evidence="4" id="KW-0677">Repeat</keyword>
<feature type="compositionally biased region" description="Polar residues" evidence="6">
    <location>
        <begin position="959"/>
        <end position="977"/>
    </location>
</feature>
<feature type="compositionally biased region" description="Basic and acidic residues" evidence="6">
    <location>
        <begin position="847"/>
        <end position="856"/>
    </location>
</feature>
<evidence type="ECO:0000256" key="6">
    <source>
        <dbReference type="SAM" id="MobiDB-lite"/>
    </source>
</evidence>
<evidence type="ECO:0000256" key="4">
    <source>
        <dbReference type="ARBA" id="ARBA00022737"/>
    </source>
</evidence>
<feature type="compositionally biased region" description="Basic and acidic residues" evidence="6">
    <location>
        <begin position="1436"/>
        <end position="1446"/>
    </location>
</feature>
<protein>
    <submittedName>
        <fullName evidence="8">RP1 like 1</fullName>
    </submittedName>
</protein>
<dbReference type="PANTHER" id="PTHR23005:SF3">
    <property type="entry name" value="RETINITIS PIGMENTOSA 1-LIKE 1 PROTEIN"/>
    <property type="match status" value="1"/>
</dbReference>
<name>H3ABA8_LATCH</name>
<dbReference type="CDD" id="cd17146">
    <property type="entry name" value="DCX1_RP1L1"/>
    <property type="match status" value="1"/>
</dbReference>
<dbReference type="eggNOG" id="KOG3757">
    <property type="taxonomic scope" value="Eukaryota"/>
</dbReference>
<dbReference type="InterPro" id="IPR003533">
    <property type="entry name" value="Doublecortin_dom"/>
</dbReference>
<keyword evidence="9" id="KW-1185">Reference proteome</keyword>
<dbReference type="GO" id="GO:0060041">
    <property type="term" value="P:retina development in camera-type eye"/>
    <property type="evidence" value="ECO:0007669"/>
    <property type="project" value="TreeGrafter"/>
</dbReference>
<evidence type="ECO:0000256" key="1">
    <source>
        <dbReference type="ARBA" id="ARBA00004316"/>
    </source>
</evidence>
<feature type="compositionally biased region" description="Basic and acidic residues" evidence="6">
    <location>
        <begin position="727"/>
        <end position="742"/>
    </location>
</feature>
<feature type="domain" description="Doublecortin" evidence="7">
    <location>
        <begin position="147"/>
        <end position="226"/>
    </location>
</feature>
<dbReference type="EMBL" id="AFYH01137530">
    <property type="status" value="NOT_ANNOTATED_CDS"/>
    <property type="molecule type" value="Genomic_DNA"/>
</dbReference>
<dbReference type="SUPFAM" id="SSF89837">
    <property type="entry name" value="Doublecortin (DC)"/>
    <property type="match status" value="2"/>
</dbReference>
<evidence type="ECO:0000313" key="8">
    <source>
        <dbReference type="Ensembl" id="ENSLACP00000006929.1"/>
    </source>
</evidence>
<dbReference type="Ensembl" id="ENSLACT00000006988.1">
    <property type="protein sequence ID" value="ENSLACP00000006929.1"/>
    <property type="gene ID" value="ENSLACG00000006150.1"/>
</dbReference>
<dbReference type="GO" id="GO:0035556">
    <property type="term" value="P:intracellular signal transduction"/>
    <property type="evidence" value="ECO:0007669"/>
    <property type="project" value="InterPro"/>
</dbReference>
<keyword evidence="3" id="KW-0963">Cytoplasm</keyword>